<dbReference type="InterPro" id="IPR001128">
    <property type="entry name" value="Cyt_P450"/>
</dbReference>
<dbReference type="SUPFAM" id="SSF48264">
    <property type="entry name" value="Cytochrome P450"/>
    <property type="match status" value="1"/>
</dbReference>
<name>A0A2N6K2N4_FISMU</name>
<comment type="caution">
    <text evidence="2">The sequence shown here is derived from an EMBL/GenBank/DDBJ whole genome shotgun (WGS) entry which is preliminary data.</text>
</comment>
<evidence type="ECO:0000256" key="1">
    <source>
        <dbReference type="ARBA" id="ARBA00010617"/>
    </source>
</evidence>
<dbReference type="GO" id="GO:0020037">
    <property type="term" value="F:heme binding"/>
    <property type="evidence" value="ECO:0007669"/>
    <property type="project" value="InterPro"/>
</dbReference>
<gene>
    <name evidence="2" type="ORF">CEN44_13135</name>
</gene>
<evidence type="ECO:0000313" key="2">
    <source>
        <dbReference type="EMBL" id="PLZ89418.1"/>
    </source>
</evidence>
<dbReference type="InterPro" id="IPR050121">
    <property type="entry name" value="Cytochrome_P450_monoxygenase"/>
</dbReference>
<comment type="similarity">
    <text evidence="1">Belongs to the cytochrome P450 family.</text>
</comment>
<protein>
    <submittedName>
        <fullName evidence="2">Cytochrome P450</fullName>
    </submittedName>
</protein>
<dbReference type="Pfam" id="PF00067">
    <property type="entry name" value="p450"/>
    <property type="match status" value="1"/>
</dbReference>
<evidence type="ECO:0000313" key="3">
    <source>
        <dbReference type="Proteomes" id="UP000235036"/>
    </source>
</evidence>
<dbReference type="Gene3D" id="1.10.630.10">
    <property type="entry name" value="Cytochrome P450"/>
    <property type="match status" value="1"/>
</dbReference>
<dbReference type="InterPro" id="IPR036396">
    <property type="entry name" value="Cyt_P450_sf"/>
</dbReference>
<accession>A0A2N6K2N4</accession>
<dbReference type="PANTHER" id="PTHR24305">
    <property type="entry name" value="CYTOCHROME P450"/>
    <property type="match status" value="1"/>
</dbReference>
<keyword evidence="3" id="KW-1185">Reference proteome</keyword>
<dbReference type="AlphaFoldDB" id="A0A2N6K2N4"/>
<sequence>MTLLLAGHETTAIAMTWIWFLLSQHPQVEAKLQQELKTVLGDRSPTFADLRQLPYTQRVVLEGMRLYPPVYGMSRVAFFPSLTLRPKYGMKMQLHRQRNLAECENSKG</sequence>
<dbReference type="PANTHER" id="PTHR24305:SF166">
    <property type="entry name" value="CYTOCHROME P450 12A4, MITOCHONDRIAL-RELATED"/>
    <property type="match status" value="1"/>
</dbReference>
<dbReference type="EMBL" id="NRQW01000284">
    <property type="protein sequence ID" value="PLZ89418.1"/>
    <property type="molecule type" value="Genomic_DNA"/>
</dbReference>
<dbReference type="GO" id="GO:0016705">
    <property type="term" value="F:oxidoreductase activity, acting on paired donors, with incorporation or reduction of molecular oxygen"/>
    <property type="evidence" value="ECO:0007669"/>
    <property type="project" value="InterPro"/>
</dbReference>
<reference evidence="2 3" key="1">
    <citation type="submission" date="2017-08" db="EMBL/GenBank/DDBJ databases">
        <title>Genomes of Fischerella (Mastigocladus) sp. strains.</title>
        <authorList>
            <person name="Miller S.R."/>
        </authorList>
    </citation>
    <scope>NUCLEOTIDE SEQUENCE [LARGE SCALE GENOMIC DNA]</scope>
    <source>
        <strain evidence="2 3">CCMEE 5323</strain>
    </source>
</reference>
<proteinExistence type="inferred from homology"/>
<dbReference type="GO" id="GO:0004497">
    <property type="term" value="F:monooxygenase activity"/>
    <property type="evidence" value="ECO:0007669"/>
    <property type="project" value="InterPro"/>
</dbReference>
<dbReference type="Proteomes" id="UP000235036">
    <property type="component" value="Unassembled WGS sequence"/>
</dbReference>
<organism evidence="2 3">
    <name type="scientific">Fischerella muscicola CCMEE 5323</name>
    <dbReference type="NCBI Taxonomy" id="2019572"/>
    <lineage>
        <taxon>Bacteria</taxon>
        <taxon>Bacillati</taxon>
        <taxon>Cyanobacteriota</taxon>
        <taxon>Cyanophyceae</taxon>
        <taxon>Nostocales</taxon>
        <taxon>Hapalosiphonaceae</taxon>
        <taxon>Fischerella</taxon>
    </lineage>
</organism>
<dbReference type="RefSeq" id="WP_016868291.1">
    <property type="nucleotide sequence ID" value="NZ_CAWNVR010000383.1"/>
</dbReference>
<dbReference type="GO" id="GO:0005506">
    <property type="term" value="F:iron ion binding"/>
    <property type="evidence" value="ECO:0007669"/>
    <property type="project" value="InterPro"/>
</dbReference>